<sequence>MNMIYRKGKIYKFGYFMIPFLIVTSLGWIDPMADKVREGNQLYHKGAYEEALDKYVDAQVHAPQVSQLDFNIADTQYQRKKYDEAARLFEKIVQTDDPEMQAKASFNMGNTLYRQGKMKEAMECYKKAVDFTDELEYKGDEAMNSLKNDARYNYEYVERKMKEDERKQQEQNQKENEQKQEQDTRDKKEDQHQKEDKDEEKKKNEPQNDKQESGQKNTQKNDDDAREDKQDQSDKDKEKDQDAKQPQPMQPQGQRQMSKEEAERFLDALNHAEKETRQMLKDNQRLQHKSVEKDW</sequence>
<dbReference type="Gene3D" id="1.25.40.10">
    <property type="entry name" value="Tetratricopeptide repeat domain"/>
    <property type="match status" value="1"/>
</dbReference>
<feature type="region of interest" description="Disordered" evidence="2">
    <location>
        <begin position="161"/>
        <end position="295"/>
    </location>
</feature>
<dbReference type="InterPro" id="IPR019734">
    <property type="entry name" value="TPR_rpt"/>
</dbReference>
<keyword evidence="1" id="KW-0802">TPR repeat</keyword>
<dbReference type="Proteomes" id="UP000242219">
    <property type="component" value="Unassembled WGS sequence"/>
</dbReference>
<proteinExistence type="predicted"/>
<dbReference type="EMBL" id="MJUW02000077">
    <property type="protein sequence ID" value="OQD45720.1"/>
    <property type="molecule type" value="Genomic_DNA"/>
</dbReference>
<feature type="compositionally biased region" description="Basic and acidic residues" evidence="2">
    <location>
        <begin position="257"/>
        <end position="295"/>
    </location>
</feature>
<organism evidence="4 5">
    <name type="scientific">Candidatus Brocadia sapporoensis</name>
    <dbReference type="NCBI Taxonomy" id="392547"/>
    <lineage>
        <taxon>Bacteria</taxon>
        <taxon>Pseudomonadati</taxon>
        <taxon>Planctomycetota</taxon>
        <taxon>Candidatus Brocadiia</taxon>
        <taxon>Candidatus Brocadiales</taxon>
        <taxon>Candidatus Brocadiaceae</taxon>
        <taxon>Candidatus Brocadia</taxon>
    </lineage>
</organism>
<keyword evidence="3" id="KW-0812">Transmembrane</keyword>
<keyword evidence="3" id="KW-0472">Membrane</keyword>
<dbReference type="AlphaFoldDB" id="A0A1V6M012"/>
<evidence type="ECO:0000313" key="4">
    <source>
        <dbReference type="EMBL" id="OQD45720.1"/>
    </source>
</evidence>
<keyword evidence="3" id="KW-1133">Transmembrane helix</keyword>
<comment type="caution">
    <text evidence="4">The sequence shown here is derived from an EMBL/GenBank/DDBJ whole genome shotgun (WGS) entry which is preliminary data.</text>
</comment>
<feature type="transmembrane region" description="Helical" evidence="3">
    <location>
        <begin position="12"/>
        <end position="29"/>
    </location>
</feature>
<dbReference type="SMART" id="SM00028">
    <property type="entry name" value="TPR"/>
    <property type="match status" value="3"/>
</dbReference>
<evidence type="ECO:0000256" key="3">
    <source>
        <dbReference type="SAM" id="Phobius"/>
    </source>
</evidence>
<keyword evidence="5" id="KW-1185">Reference proteome</keyword>
<feature type="repeat" description="TPR" evidence="1">
    <location>
        <begin position="102"/>
        <end position="135"/>
    </location>
</feature>
<feature type="compositionally biased region" description="Low complexity" evidence="2">
    <location>
        <begin position="244"/>
        <end position="256"/>
    </location>
</feature>
<name>A0A1V6M012_9BACT</name>
<reference evidence="4 5" key="1">
    <citation type="journal article" date="2016" name="Genome Announc.">
        <title>Draft Genome Sequence of the Anaerobic Ammonium-Oxidizing Bacterium 'Candidatus Brocadia sp. 40'.</title>
        <authorList>
            <person name="Ali M."/>
            <person name="Haroon M.F."/>
            <person name="Narita Y."/>
            <person name="Zhang L."/>
            <person name="Rangel Shaw D."/>
            <person name="Okabe S."/>
            <person name="Saikaly P.E."/>
        </authorList>
    </citation>
    <scope>NUCLEOTIDE SEQUENCE [LARGE SCALE GENOMIC DNA]</scope>
    <source>
        <strain evidence="4 5">40</strain>
    </source>
</reference>
<dbReference type="Pfam" id="PF00515">
    <property type="entry name" value="TPR_1"/>
    <property type="match status" value="1"/>
</dbReference>
<feature type="compositionally biased region" description="Basic and acidic residues" evidence="2">
    <location>
        <begin position="161"/>
        <end position="243"/>
    </location>
</feature>
<dbReference type="PROSITE" id="PS50005">
    <property type="entry name" value="TPR"/>
    <property type="match status" value="1"/>
</dbReference>
<evidence type="ECO:0000256" key="2">
    <source>
        <dbReference type="SAM" id="MobiDB-lite"/>
    </source>
</evidence>
<evidence type="ECO:0000313" key="5">
    <source>
        <dbReference type="Proteomes" id="UP000242219"/>
    </source>
</evidence>
<dbReference type="SUPFAM" id="SSF48452">
    <property type="entry name" value="TPR-like"/>
    <property type="match status" value="1"/>
</dbReference>
<evidence type="ECO:0000256" key="1">
    <source>
        <dbReference type="PROSITE-ProRule" id="PRU00339"/>
    </source>
</evidence>
<accession>A0A1V6M012</accession>
<protein>
    <submittedName>
        <fullName evidence="4">Uncharacterized protein</fullName>
    </submittedName>
</protein>
<dbReference type="InterPro" id="IPR011990">
    <property type="entry name" value="TPR-like_helical_dom_sf"/>
</dbReference>
<gene>
    <name evidence="4" type="ORF">BIY37_07095</name>
</gene>